<dbReference type="SUPFAM" id="SSF49562">
    <property type="entry name" value="C2 domain (Calcium/lipid-binding domain, CaLB)"/>
    <property type="match status" value="1"/>
</dbReference>
<dbReference type="PANTHER" id="PTHR16166:SF93">
    <property type="entry name" value="INTERMEMBRANE LIPID TRANSFER PROTEIN VPS13"/>
    <property type="match status" value="1"/>
</dbReference>
<evidence type="ECO:0000313" key="4">
    <source>
        <dbReference type="EMBL" id="KAJ0408742.1"/>
    </source>
</evidence>
<dbReference type="InterPro" id="IPR000008">
    <property type="entry name" value="C2_dom"/>
</dbReference>
<dbReference type="InterPro" id="IPR035892">
    <property type="entry name" value="C2_domain_sf"/>
</dbReference>
<dbReference type="GO" id="GO:0006623">
    <property type="term" value="P:protein targeting to vacuole"/>
    <property type="evidence" value="ECO:0007669"/>
    <property type="project" value="TreeGrafter"/>
</dbReference>
<dbReference type="Pfam" id="PF17835">
    <property type="entry name" value="NOG1_N"/>
    <property type="match status" value="1"/>
</dbReference>
<dbReference type="InterPro" id="IPR027417">
    <property type="entry name" value="P-loop_NTPase"/>
</dbReference>
<dbReference type="Gene3D" id="3.40.50.300">
    <property type="entry name" value="P-loop containing nucleotide triphosphate hydrolases"/>
    <property type="match status" value="1"/>
</dbReference>
<proteinExistence type="inferred from homology"/>
<gene>
    <name evidence="4" type="ORF">P43SY_001966</name>
</gene>
<dbReference type="Pfam" id="PF00168">
    <property type="entry name" value="C2"/>
    <property type="match status" value="1"/>
</dbReference>
<dbReference type="SMART" id="SM00239">
    <property type="entry name" value="C2"/>
    <property type="match status" value="1"/>
</dbReference>
<dbReference type="Gene3D" id="2.60.40.150">
    <property type="entry name" value="C2 domain"/>
    <property type="match status" value="1"/>
</dbReference>
<dbReference type="InterPro" id="IPR041623">
    <property type="entry name" value="NOG1_N"/>
</dbReference>
<name>A0AAD5QEM1_PYTIN</name>
<accession>A0AAD5QEM1</accession>
<dbReference type="InterPro" id="IPR026847">
    <property type="entry name" value="VPS13"/>
</dbReference>
<reference evidence="4" key="1">
    <citation type="submission" date="2021-12" db="EMBL/GenBank/DDBJ databases">
        <title>Prjna785345.</title>
        <authorList>
            <person name="Rujirawat T."/>
            <person name="Krajaejun T."/>
        </authorList>
    </citation>
    <scope>NUCLEOTIDE SEQUENCE</scope>
    <source>
        <strain evidence="4">Pi057C3</strain>
    </source>
</reference>
<feature type="compositionally biased region" description="Basic and acidic residues" evidence="2">
    <location>
        <begin position="976"/>
        <end position="989"/>
    </location>
</feature>
<comment type="caution">
    <text evidence="4">The sequence shown here is derived from an EMBL/GenBank/DDBJ whole genome shotgun (WGS) entry which is preliminary data.</text>
</comment>
<evidence type="ECO:0000259" key="3">
    <source>
        <dbReference type="PROSITE" id="PS50004"/>
    </source>
</evidence>
<sequence>MTLWSLLGFLLALGATVTVGVLTLVAALGDRALTWAAQRYAKDYVGDSFELSWSLRDGALEVRRLALGRALLAVVEPMLGLPMDLEKVRLEQFRLEIPLWTYLVARVGGNQDKNDKESVAKRPALRSAVIVSGLQLALSVNEPEKWIWMKEDNIERFQQAIVDAAAARIARANAWTATVAQKLVELASRRAAAATPAPPAPTTAPAQPSAPPAWQLLVDEIIDSFAIVVRTVSITIRDDHAAAGIGVSFEKFEIGRGQAQADLFKRDINLDNFEIFVNPSAASSRVYDVIKPLDMHIALTMPPIFRGIAMQQTVGPRVVDVDISFREWHQRAMLMDEAKCTELTDAEKAEYMALYREQWHHDNVLGFVNRLASEYKLKDQLRARRQRLGELEASNRSGLDFRLRVKKGYACTVEQHRQFFNGEKGIPMLINAAADKATIVVKPYQETPKAYESVNISCQNNEQTIHAIITDISSSPRYRIENRSTRHAFRYLQDGIKGVEEILIKPLESHSFVWENPLQKQKILKILYIDGQTRVFAAGDAPIYAADRHRAAFDDWLSSMCIDFKITGFGLSIVDGRPQEMLNMTIEDIRVTSATGTRKCAFSVHHMQIDDMTPNALYPVVLAPIDSGFNSDKREGWLPMDGERPFVTVTFTTEPPAGITVVDEFVVDLHSSVVRLNLEYVFRLLNLIFEFLPTSDEDAQIQYGVDQKNWLLTNDLSVPDEVGYGGSLMYFKKWSLSSFEFHLVFDSAAEEHGDGISSILGSTIGSIVGGIAHVTPEFQFDAIVYENRFFYQYDLIYAVVWDIVLSVVGQWYKIVGSVELLGDPVGLATDIVDGFALAARQLKRDVKGKSLRKGESALTLVQTVVGAPMKSIGKVSNGLGDVLKKATDFQSQEEANQPRHVPEGLLQGGVVLTKSLAYGVKGFIKEPVRGAKKDGVVGFAKGVGRGTLQLVASPFVGTLGVVEKISMSVNNTTHLLDEKSYDGPRRPPRDLSASPLKPLTDSNVITEVELHVLYVEGLPSNSNPKVVIRVYQQAPGCPARTVGKLKSSTLHHTGTPKFDQSWLLTITSPDTFIELNVYHKRKPIPKKLLGHLTLSMEDIYRDFDGVPSTILSDSKAKTRLRKRRRFNGSILDELAQSGTQILDVRDDSWRQKVSRASMINVMDTSFEDENDENELYEEDVEMLSSRSIVMDPASAVPHRQVARPLLDSESGATIHLSIRYVNDMRRLPYVHTASEIQEMRFWKTTPRESNKIPDPVKRAKNHTSRLINAQLAKLSSITRQASLQFPALRGLHPFEREVVVLTLGQGVYEKHVQELRKVYAALHNVGKRHEKETQTQRTKQEAVDCGLRCIEELRQVVEEHADTLQQAAAMAKTLRGLPTVDVAKPIFAFVGAPNVGNDQHALWAPGSLVLTRGMLQVANYPFTTRGITMGHIFVEGESFQAHTPGLIYRPDAQRNAIEKLALAMMEKTEAAIGFVFDPTGNSGTSLQDQLRLRQELHDRVAAARGDHAWMDIISKIDIPVPATEALRAQLPDAFSVSTATNEGLAPLGEEIRSVLTSQ</sequence>
<evidence type="ECO:0000256" key="2">
    <source>
        <dbReference type="SAM" id="MobiDB-lite"/>
    </source>
</evidence>
<dbReference type="PROSITE" id="PS50004">
    <property type="entry name" value="C2"/>
    <property type="match status" value="1"/>
</dbReference>
<evidence type="ECO:0000313" key="5">
    <source>
        <dbReference type="Proteomes" id="UP001209570"/>
    </source>
</evidence>
<dbReference type="Pfam" id="PF06858">
    <property type="entry name" value="NOG1"/>
    <property type="match status" value="1"/>
</dbReference>
<dbReference type="Gene3D" id="1.20.120.1190">
    <property type="match status" value="1"/>
</dbReference>
<dbReference type="Proteomes" id="UP001209570">
    <property type="component" value="Unassembled WGS sequence"/>
</dbReference>
<protein>
    <recommendedName>
        <fullName evidence="3">C2 domain-containing protein</fullName>
    </recommendedName>
</protein>
<evidence type="ECO:0000256" key="1">
    <source>
        <dbReference type="ARBA" id="ARBA00006545"/>
    </source>
</evidence>
<feature type="domain" description="C2" evidence="3">
    <location>
        <begin position="983"/>
        <end position="1110"/>
    </location>
</feature>
<dbReference type="GO" id="GO:0045053">
    <property type="term" value="P:protein retention in Golgi apparatus"/>
    <property type="evidence" value="ECO:0007669"/>
    <property type="project" value="TreeGrafter"/>
</dbReference>
<keyword evidence="5" id="KW-1185">Reference proteome</keyword>
<comment type="similarity">
    <text evidence="1">Belongs to the VPS13 family.</text>
</comment>
<dbReference type="InterPro" id="IPR010674">
    <property type="entry name" value="NOG1_Rossman_fold_dom"/>
</dbReference>
<dbReference type="GO" id="GO:0005525">
    <property type="term" value="F:GTP binding"/>
    <property type="evidence" value="ECO:0007669"/>
    <property type="project" value="InterPro"/>
</dbReference>
<feature type="region of interest" description="Disordered" evidence="2">
    <location>
        <begin position="976"/>
        <end position="997"/>
    </location>
</feature>
<dbReference type="PANTHER" id="PTHR16166">
    <property type="entry name" value="VACUOLAR PROTEIN SORTING-ASSOCIATED PROTEIN VPS13"/>
    <property type="match status" value="1"/>
</dbReference>
<dbReference type="EMBL" id="JAKCXM010000009">
    <property type="protein sequence ID" value="KAJ0408742.1"/>
    <property type="molecule type" value="Genomic_DNA"/>
</dbReference>
<organism evidence="4 5">
    <name type="scientific">Pythium insidiosum</name>
    <name type="common">Pythiosis disease agent</name>
    <dbReference type="NCBI Taxonomy" id="114742"/>
    <lineage>
        <taxon>Eukaryota</taxon>
        <taxon>Sar</taxon>
        <taxon>Stramenopiles</taxon>
        <taxon>Oomycota</taxon>
        <taxon>Peronosporomycetes</taxon>
        <taxon>Pythiales</taxon>
        <taxon>Pythiaceae</taxon>
        <taxon>Pythium</taxon>
    </lineage>
</organism>
<dbReference type="SUPFAM" id="SSF52540">
    <property type="entry name" value="P-loop containing nucleoside triphosphate hydrolases"/>
    <property type="match status" value="1"/>
</dbReference>